<dbReference type="InterPro" id="IPR002104">
    <property type="entry name" value="Integrase_catalytic"/>
</dbReference>
<feature type="domain" description="Tyr recombinase" evidence="4">
    <location>
        <begin position="97"/>
        <end position="276"/>
    </location>
</feature>
<evidence type="ECO:0000313" key="5">
    <source>
        <dbReference type="EMBL" id="KAL0819176.1"/>
    </source>
</evidence>
<feature type="region of interest" description="Disordered" evidence="3">
    <location>
        <begin position="281"/>
        <end position="317"/>
    </location>
</feature>
<dbReference type="PANTHER" id="PTHR30349">
    <property type="entry name" value="PHAGE INTEGRASE-RELATED"/>
    <property type="match status" value="1"/>
</dbReference>
<dbReference type="CDD" id="cd00397">
    <property type="entry name" value="DNA_BRE_C"/>
    <property type="match status" value="1"/>
</dbReference>
<dbReference type="PANTHER" id="PTHR30349:SF41">
    <property type="entry name" value="INTEGRASE_RECOMBINASE PROTEIN MJ0367-RELATED"/>
    <property type="match status" value="1"/>
</dbReference>
<dbReference type="PROSITE" id="PS00141">
    <property type="entry name" value="ASP_PROTEASE"/>
    <property type="match status" value="1"/>
</dbReference>
<accession>A0ABD0SH50</accession>
<protein>
    <recommendedName>
        <fullName evidence="4">Tyr recombinase domain-containing protein</fullName>
    </recommendedName>
</protein>
<dbReference type="Proteomes" id="UP001549921">
    <property type="component" value="Unassembled WGS sequence"/>
</dbReference>
<dbReference type="PROSITE" id="PS51898">
    <property type="entry name" value="TYR_RECOMBINASE"/>
    <property type="match status" value="1"/>
</dbReference>
<dbReference type="InterPro" id="IPR011010">
    <property type="entry name" value="DNA_brk_join_enz"/>
</dbReference>
<evidence type="ECO:0000313" key="6">
    <source>
        <dbReference type="Proteomes" id="UP001549921"/>
    </source>
</evidence>
<sequence length="366" mass="41475">MSNFDPSFVELTPPELSLIAQNATENILPEKSKRSYISTYDEFIKMLCYFSELSAKLKPSTLWSRFSMIKIMLKIRNNVDIMSRNVLKRQSDGFTSKKSKILTSDEVEKFLNEAPDDRYLATKVALIFGVVGACRREELANITLKDIEIPNTKNKIPRSFVVEGYFLRIVQKYMNQRTQKGKTDRFFQNYQKGKCTAQAIGMNKFGNMPKEIATFLGLPDAESYTGHSFRRTSATLLADSGADLTSLKRLGGWKSDKVAESYIGDSLNNKLETGKKITQSINLRSSPSPSHVEENVRPSTSVDNDNSSGQIPSTSKRHCVSNLQEQSYEINNSLSQTVNMQPKTFPVSIKNCNNFNVYVNYNFYKK</sequence>
<evidence type="ECO:0000256" key="2">
    <source>
        <dbReference type="ARBA" id="ARBA00023172"/>
    </source>
</evidence>
<dbReference type="SUPFAM" id="SSF56349">
    <property type="entry name" value="DNA breaking-rejoining enzymes"/>
    <property type="match status" value="1"/>
</dbReference>
<comment type="caution">
    <text evidence="5">The sequence shown here is derived from an EMBL/GenBank/DDBJ whole genome shotgun (WGS) entry which is preliminary data.</text>
</comment>
<organism evidence="5 6">
    <name type="scientific">Loxostege sticticalis</name>
    <name type="common">Beet webworm moth</name>
    <dbReference type="NCBI Taxonomy" id="481309"/>
    <lineage>
        <taxon>Eukaryota</taxon>
        <taxon>Metazoa</taxon>
        <taxon>Ecdysozoa</taxon>
        <taxon>Arthropoda</taxon>
        <taxon>Hexapoda</taxon>
        <taxon>Insecta</taxon>
        <taxon>Pterygota</taxon>
        <taxon>Neoptera</taxon>
        <taxon>Endopterygota</taxon>
        <taxon>Lepidoptera</taxon>
        <taxon>Glossata</taxon>
        <taxon>Ditrysia</taxon>
        <taxon>Pyraloidea</taxon>
        <taxon>Crambidae</taxon>
        <taxon>Pyraustinae</taxon>
        <taxon>Loxostege</taxon>
    </lineage>
</organism>
<dbReference type="Pfam" id="PF00589">
    <property type="entry name" value="Phage_integrase"/>
    <property type="match status" value="1"/>
</dbReference>
<dbReference type="AlphaFoldDB" id="A0ABD0SH50"/>
<dbReference type="Gene3D" id="1.10.443.10">
    <property type="entry name" value="Intergrase catalytic core"/>
    <property type="match status" value="1"/>
</dbReference>
<dbReference type="InterPro" id="IPR050090">
    <property type="entry name" value="Tyrosine_recombinase_XerCD"/>
</dbReference>
<feature type="compositionally biased region" description="Polar residues" evidence="3">
    <location>
        <begin position="297"/>
        <end position="314"/>
    </location>
</feature>
<proteinExistence type="predicted"/>
<dbReference type="EMBL" id="JBEDNZ010000021">
    <property type="protein sequence ID" value="KAL0819176.1"/>
    <property type="molecule type" value="Genomic_DNA"/>
</dbReference>
<gene>
    <name evidence="5" type="ORF">ABMA28_008429</name>
</gene>
<evidence type="ECO:0000256" key="1">
    <source>
        <dbReference type="ARBA" id="ARBA00023125"/>
    </source>
</evidence>
<evidence type="ECO:0000256" key="3">
    <source>
        <dbReference type="SAM" id="MobiDB-lite"/>
    </source>
</evidence>
<name>A0ABD0SH50_LOXSC</name>
<dbReference type="GO" id="GO:0003677">
    <property type="term" value="F:DNA binding"/>
    <property type="evidence" value="ECO:0007669"/>
    <property type="project" value="UniProtKB-KW"/>
</dbReference>
<dbReference type="InterPro" id="IPR001969">
    <property type="entry name" value="Aspartic_peptidase_AS"/>
</dbReference>
<dbReference type="InterPro" id="IPR013762">
    <property type="entry name" value="Integrase-like_cat_sf"/>
</dbReference>
<dbReference type="GO" id="GO:0006310">
    <property type="term" value="P:DNA recombination"/>
    <property type="evidence" value="ECO:0007669"/>
    <property type="project" value="UniProtKB-KW"/>
</dbReference>
<reference evidence="5 6" key="1">
    <citation type="submission" date="2024-06" db="EMBL/GenBank/DDBJ databases">
        <title>A chromosome-level genome assembly of beet webworm, Loxostege sticticalis.</title>
        <authorList>
            <person name="Zhang Y."/>
        </authorList>
    </citation>
    <scope>NUCLEOTIDE SEQUENCE [LARGE SCALE GENOMIC DNA]</scope>
    <source>
        <strain evidence="5">AQ028</strain>
        <tissue evidence="5">Male pupae</tissue>
    </source>
</reference>
<keyword evidence="1" id="KW-0238">DNA-binding</keyword>
<evidence type="ECO:0000259" key="4">
    <source>
        <dbReference type="PROSITE" id="PS51898"/>
    </source>
</evidence>
<keyword evidence="2" id="KW-0233">DNA recombination</keyword>